<sequence length="149" mass="17382">MAELVIREMIFADVEQVMEVEKASFTTPWTTDIFYKELIDNEHAYYYVMEIDKKIVGFVGMWIVIDDAQITNLAILPEYRGKKLGEKLFKFVMQWLQSVQVKRLSLEVRVSNIAAQKLYRKFGLVPGGIRKNYYTDSGEDAIVMWVNIV</sequence>
<comment type="caution">
    <text evidence="3">The sequence shown here is derived from an EMBL/GenBank/DDBJ whole genome shotgun (WGS) entry which is preliminary data.</text>
</comment>
<evidence type="ECO:0000313" key="3">
    <source>
        <dbReference type="EMBL" id="KPH73862.1"/>
    </source>
</evidence>
<dbReference type="InterPro" id="IPR000182">
    <property type="entry name" value="GNAT_dom"/>
</dbReference>
<dbReference type="InterPro" id="IPR006464">
    <property type="entry name" value="AcTrfase_RimI/Ard1"/>
</dbReference>
<comment type="function">
    <text evidence="1">Acetylates the N-terminal alanine of ribosomal protein bS18.</text>
</comment>
<keyword evidence="4" id="KW-1185">Reference proteome</keyword>
<comment type="similarity">
    <text evidence="1">Belongs to the acetyltransferase family. RimI subfamily.</text>
</comment>
<proteinExistence type="inferred from homology"/>
<dbReference type="Proteomes" id="UP000037854">
    <property type="component" value="Unassembled WGS sequence"/>
</dbReference>
<organism evidence="3 4">
    <name type="scientific">Oceanobacillus caeni</name>
    <dbReference type="NCBI Taxonomy" id="405946"/>
    <lineage>
        <taxon>Bacteria</taxon>
        <taxon>Bacillati</taxon>
        <taxon>Bacillota</taxon>
        <taxon>Bacilli</taxon>
        <taxon>Bacillales</taxon>
        <taxon>Bacillaceae</taxon>
        <taxon>Oceanobacillus</taxon>
    </lineage>
</organism>
<keyword evidence="1" id="KW-0963">Cytoplasm</keyword>
<comment type="subcellular location">
    <subcellularLocation>
        <location evidence="1">Cytoplasm</location>
    </subcellularLocation>
</comment>
<dbReference type="PANTHER" id="PTHR43617">
    <property type="entry name" value="L-AMINO ACID N-ACETYLTRANSFERASE"/>
    <property type="match status" value="1"/>
</dbReference>
<reference evidence="3 4" key="1">
    <citation type="submission" date="2015-07" db="EMBL/GenBank/DDBJ databases">
        <title>High-quality draft genome sequence of Oceanobacillus caeni HM6, a bacillus isolated from a human feces.</title>
        <authorList>
            <person name="Kumar J."/>
            <person name="Verma M.K."/>
            <person name="Pandey R."/>
            <person name="Bhambi M."/>
            <person name="Chauhan N."/>
        </authorList>
    </citation>
    <scope>NUCLEOTIDE SEQUENCE [LARGE SCALE GENOMIC DNA]</scope>
    <source>
        <strain evidence="3 4">HM6</strain>
    </source>
</reference>
<feature type="domain" description="N-acetyltransferase" evidence="2">
    <location>
        <begin position="4"/>
        <end position="149"/>
    </location>
</feature>
<dbReference type="NCBIfam" id="TIGR01575">
    <property type="entry name" value="rimI"/>
    <property type="match status" value="1"/>
</dbReference>
<protein>
    <recommendedName>
        <fullName evidence="1">[Ribosomal protein bS18]-alanine N-acetyltransferase</fullName>
        <ecNumber evidence="1">2.3.1.266</ecNumber>
    </recommendedName>
</protein>
<dbReference type="CDD" id="cd04301">
    <property type="entry name" value="NAT_SF"/>
    <property type="match status" value="1"/>
</dbReference>
<evidence type="ECO:0000313" key="4">
    <source>
        <dbReference type="Proteomes" id="UP000037854"/>
    </source>
</evidence>
<dbReference type="Gene3D" id="3.40.630.30">
    <property type="match status" value="1"/>
</dbReference>
<dbReference type="EC" id="2.3.1.266" evidence="1"/>
<name>A0ABR5MI55_9BACI</name>
<dbReference type="SUPFAM" id="SSF55729">
    <property type="entry name" value="Acyl-CoA N-acyltransferases (Nat)"/>
    <property type="match status" value="1"/>
</dbReference>
<evidence type="ECO:0000259" key="2">
    <source>
        <dbReference type="PROSITE" id="PS51186"/>
    </source>
</evidence>
<dbReference type="InterPro" id="IPR016181">
    <property type="entry name" value="Acyl_CoA_acyltransferase"/>
</dbReference>
<accession>A0ABR5MI55</accession>
<dbReference type="Pfam" id="PF00583">
    <property type="entry name" value="Acetyltransf_1"/>
    <property type="match status" value="1"/>
</dbReference>
<dbReference type="RefSeq" id="WP_047185555.1">
    <property type="nucleotide sequence ID" value="NZ_JAHHXM010000023.1"/>
</dbReference>
<dbReference type="EMBL" id="LGTK01000039">
    <property type="protein sequence ID" value="KPH73862.1"/>
    <property type="molecule type" value="Genomic_DNA"/>
</dbReference>
<dbReference type="InterPro" id="IPR050276">
    <property type="entry name" value="MshD_Acetyltransferase"/>
</dbReference>
<gene>
    <name evidence="3" type="ORF">AFL42_11390</name>
</gene>
<dbReference type="PROSITE" id="PS51186">
    <property type="entry name" value="GNAT"/>
    <property type="match status" value="1"/>
</dbReference>
<comment type="catalytic activity">
    <reaction evidence="1">
        <text>N-terminal L-alanyl-[ribosomal protein bS18] + acetyl-CoA = N-terminal N(alpha)-acetyl-L-alanyl-[ribosomal protein bS18] + CoA + H(+)</text>
        <dbReference type="Rhea" id="RHEA:43756"/>
        <dbReference type="Rhea" id="RHEA-COMP:10676"/>
        <dbReference type="Rhea" id="RHEA-COMP:10677"/>
        <dbReference type="ChEBI" id="CHEBI:15378"/>
        <dbReference type="ChEBI" id="CHEBI:57287"/>
        <dbReference type="ChEBI" id="CHEBI:57288"/>
        <dbReference type="ChEBI" id="CHEBI:64718"/>
        <dbReference type="ChEBI" id="CHEBI:83683"/>
        <dbReference type="EC" id="2.3.1.266"/>
    </reaction>
</comment>
<evidence type="ECO:0000256" key="1">
    <source>
        <dbReference type="RuleBase" id="RU363094"/>
    </source>
</evidence>